<proteinExistence type="inferred from homology"/>
<dbReference type="InterPro" id="IPR045569">
    <property type="entry name" value="Metalloprtase-TldD/E_C"/>
</dbReference>
<evidence type="ECO:0000256" key="1">
    <source>
        <dbReference type="ARBA" id="ARBA00005836"/>
    </source>
</evidence>
<dbReference type="InterPro" id="IPR035068">
    <property type="entry name" value="TldD/PmbA_N"/>
</dbReference>
<organism evidence="5 6">
    <name type="scientific">Hirschia baltica (strain ATCC 49814 / DSM 5838 / IFAM 1418)</name>
    <dbReference type="NCBI Taxonomy" id="582402"/>
    <lineage>
        <taxon>Bacteria</taxon>
        <taxon>Pseudomonadati</taxon>
        <taxon>Pseudomonadota</taxon>
        <taxon>Alphaproteobacteria</taxon>
        <taxon>Hyphomonadales</taxon>
        <taxon>Hyphomonadaceae</taxon>
        <taxon>Hirschia</taxon>
    </lineage>
</organism>
<comment type="similarity">
    <text evidence="1">Belongs to the peptidase U62 family.</text>
</comment>
<dbReference type="Pfam" id="PF19290">
    <property type="entry name" value="PmbA_TldD_2nd"/>
    <property type="match status" value="1"/>
</dbReference>
<evidence type="ECO:0000259" key="4">
    <source>
        <dbReference type="Pfam" id="PF19290"/>
    </source>
</evidence>
<dbReference type="GO" id="GO:0005829">
    <property type="term" value="C:cytosol"/>
    <property type="evidence" value="ECO:0007669"/>
    <property type="project" value="TreeGrafter"/>
</dbReference>
<dbReference type="KEGG" id="hba:Hbal_1010"/>
<evidence type="ECO:0000313" key="6">
    <source>
        <dbReference type="Proteomes" id="UP000002745"/>
    </source>
</evidence>
<name>C6XQU8_HIRBI</name>
<dbReference type="EMBL" id="CP001678">
    <property type="protein sequence ID" value="ACT58704.1"/>
    <property type="molecule type" value="Genomic_DNA"/>
</dbReference>
<dbReference type="PANTHER" id="PTHR43421:SF1">
    <property type="entry name" value="METALLOPROTEASE PMBA"/>
    <property type="match status" value="1"/>
</dbReference>
<accession>C6XQU8</accession>
<protein>
    <submittedName>
        <fullName evidence="5">Peptidase U62 modulator of DNA gyrase</fullName>
    </submittedName>
</protein>
<dbReference type="RefSeq" id="WP_015826854.1">
    <property type="nucleotide sequence ID" value="NC_012982.1"/>
</dbReference>
<dbReference type="InterPro" id="IPR036059">
    <property type="entry name" value="TldD/PmbA_sf"/>
</dbReference>
<dbReference type="InterPro" id="IPR047657">
    <property type="entry name" value="PmbA"/>
</dbReference>
<dbReference type="SUPFAM" id="SSF111283">
    <property type="entry name" value="Putative modulator of DNA gyrase, PmbA/TldD"/>
    <property type="match status" value="1"/>
</dbReference>
<dbReference type="AlphaFoldDB" id="C6XQU8"/>
<feature type="domain" description="Metalloprotease TldD/E C-terminal" evidence="3">
    <location>
        <begin position="230"/>
        <end position="445"/>
    </location>
</feature>
<dbReference type="Pfam" id="PF01523">
    <property type="entry name" value="PmbA_TldD_1st"/>
    <property type="match status" value="1"/>
</dbReference>
<dbReference type="eggNOG" id="COG0312">
    <property type="taxonomic scope" value="Bacteria"/>
</dbReference>
<dbReference type="InterPro" id="IPR002510">
    <property type="entry name" value="Metalloprtase-TldD/E_N"/>
</dbReference>
<dbReference type="STRING" id="582402.Hbal_1010"/>
<dbReference type="GO" id="GO:0006508">
    <property type="term" value="P:proteolysis"/>
    <property type="evidence" value="ECO:0007669"/>
    <property type="project" value="InterPro"/>
</dbReference>
<dbReference type="PANTHER" id="PTHR43421">
    <property type="entry name" value="METALLOPROTEASE PMBA"/>
    <property type="match status" value="1"/>
</dbReference>
<dbReference type="HOGENOM" id="CLU_026425_0_0_5"/>
<evidence type="ECO:0000313" key="5">
    <source>
        <dbReference type="EMBL" id="ACT58704.1"/>
    </source>
</evidence>
<dbReference type="Proteomes" id="UP000002745">
    <property type="component" value="Chromosome"/>
</dbReference>
<dbReference type="Gene3D" id="3.30.2290.10">
    <property type="entry name" value="PmbA/TldD superfamily"/>
    <property type="match status" value="1"/>
</dbReference>
<feature type="domain" description="Metalloprotease TldD/E N-terminal" evidence="2">
    <location>
        <begin position="25"/>
        <end position="89"/>
    </location>
</feature>
<reference evidence="6" key="1">
    <citation type="journal article" date="2011" name="J. Bacteriol.">
        <title>Genome sequences of eight morphologically diverse alphaproteobacteria.</title>
        <authorList>
            <consortium name="US DOE Joint Genome Institute"/>
            <person name="Brown P.J."/>
            <person name="Kysela D.T."/>
            <person name="Buechlein A."/>
            <person name="Hemmerich C."/>
            <person name="Brun Y.V."/>
        </authorList>
    </citation>
    <scope>NUCLEOTIDE SEQUENCE [LARGE SCALE GENOMIC DNA]</scope>
    <source>
        <strain evidence="6">ATCC 49814 / DSM 5838 / IFAM 1418</strain>
    </source>
</reference>
<dbReference type="Pfam" id="PF19289">
    <property type="entry name" value="PmbA_TldD_3rd"/>
    <property type="match status" value="1"/>
</dbReference>
<dbReference type="InterPro" id="IPR045570">
    <property type="entry name" value="Metalloprtase-TldD/E_cen_dom"/>
</dbReference>
<gene>
    <name evidence="5" type="ordered locus">Hbal_1010</name>
</gene>
<evidence type="ECO:0000259" key="2">
    <source>
        <dbReference type="Pfam" id="PF01523"/>
    </source>
</evidence>
<dbReference type="OrthoDB" id="9803618at2"/>
<dbReference type="GO" id="GO:0008237">
    <property type="term" value="F:metallopeptidase activity"/>
    <property type="evidence" value="ECO:0007669"/>
    <property type="project" value="InterPro"/>
</dbReference>
<feature type="domain" description="Metalloprotease TldD/E central" evidence="4">
    <location>
        <begin position="121"/>
        <end position="222"/>
    </location>
</feature>
<keyword evidence="6" id="KW-1185">Reference proteome</keyword>
<sequence length="446" mass="46181">MTQENKADILSSLIEATIKAGADAADASLATSESLSVEVRNGALEGVEREEAGGVSLRALVGQRQAHVSGSDMSPDGLKAMVERVVAMAKAAPEDKYCGITPADEIATEYVNLMLEGDECPSADLLKERALEAEAAALEVSGVQQTGHAGATWSASTGYVAASNGFSAMKVGGSTSVAVMAIAQKDGAMERDYDSWAKRKYADMPTPASVGLSAGQRAVARLGAQKIKSQTAAIIYDNRLSSRLISSFVSAISGPAVARGVSFLKDKMGEQVFAAGVDIIDNPLEISGWGSRWFDGEGRPVSKKKLIDDGVLTQWLLSGPSAKQLGLKPNGMASSGFGDPPGVTTTNLNLAAGELDQAGLMKQAGSGLLVTDMFGPSINSNTGDYSVGVSGFWFEGGDIVHPVSEVTIAGDLPSMFKRLIPGSDLENRGSTNAPSILIDGMSLAGL</sequence>
<evidence type="ECO:0000259" key="3">
    <source>
        <dbReference type="Pfam" id="PF19289"/>
    </source>
</evidence>